<organism evidence="8 9">
    <name type="scientific">Candidatus Halobonum tyrrellensis G22</name>
    <dbReference type="NCBI Taxonomy" id="1324957"/>
    <lineage>
        <taxon>Archaea</taxon>
        <taxon>Methanobacteriati</taxon>
        <taxon>Methanobacteriota</taxon>
        <taxon>Stenosarchaea group</taxon>
        <taxon>Halobacteria</taxon>
        <taxon>Halobacteriales</taxon>
        <taxon>Haloferacaceae</taxon>
        <taxon>Candidatus Halobonum</taxon>
    </lineage>
</organism>
<feature type="transmembrane region" description="Helical" evidence="6">
    <location>
        <begin position="216"/>
        <end position="237"/>
    </location>
</feature>
<evidence type="ECO:0000313" key="9">
    <source>
        <dbReference type="Proteomes" id="UP000017840"/>
    </source>
</evidence>
<comment type="caution">
    <text evidence="8">The sequence shown here is derived from an EMBL/GenBank/DDBJ whole genome shotgun (WGS) entry which is preliminary data.</text>
</comment>
<dbReference type="Proteomes" id="UP000017840">
    <property type="component" value="Unassembled WGS sequence"/>
</dbReference>
<dbReference type="AlphaFoldDB" id="V4GSU5"/>
<evidence type="ECO:0000256" key="2">
    <source>
        <dbReference type="ARBA" id="ARBA00022692"/>
    </source>
</evidence>
<proteinExistence type="predicted"/>
<reference evidence="8 9" key="1">
    <citation type="journal article" date="2013" name="Genome Announc.">
        <title>Draft Genome Sequence of 'Candidatus Halobonum tyrrellensis' Strain G22, Isolated from the Hypersaline Waters of Lake Tyrrell, Australia.</title>
        <authorList>
            <person name="Ugalde J.A."/>
            <person name="Narasingarao P."/>
            <person name="Kuo S."/>
            <person name="Podell S."/>
            <person name="Allen E.E."/>
        </authorList>
    </citation>
    <scope>NUCLEOTIDE SEQUENCE [LARGE SCALE GENOMIC DNA]</scope>
    <source>
        <strain evidence="8 9">G22</strain>
    </source>
</reference>
<dbReference type="eggNOG" id="arCOG00271">
    <property type="taxonomic scope" value="Archaea"/>
</dbReference>
<keyword evidence="3 6" id="KW-1133">Transmembrane helix</keyword>
<feature type="domain" description="EamA" evidence="7">
    <location>
        <begin position="9"/>
        <end position="142"/>
    </location>
</feature>
<dbReference type="OrthoDB" id="17861at2157"/>
<dbReference type="PANTHER" id="PTHR32322:SF2">
    <property type="entry name" value="EAMA DOMAIN-CONTAINING PROTEIN"/>
    <property type="match status" value="1"/>
</dbReference>
<dbReference type="SUPFAM" id="SSF103481">
    <property type="entry name" value="Multidrug resistance efflux transporter EmrE"/>
    <property type="match status" value="2"/>
</dbReference>
<gene>
    <name evidence="8" type="ORF">K933_10185</name>
</gene>
<evidence type="ECO:0000256" key="1">
    <source>
        <dbReference type="ARBA" id="ARBA00004141"/>
    </source>
</evidence>
<dbReference type="InterPro" id="IPR000620">
    <property type="entry name" value="EamA_dom"/>
</dbReference>
<feature type="transmembrane region" description="Helical" evidence="6">
    <location>
        <begin position="70"/>
        <end position="91"/>
    </location>
</feature>
<feature type="region of interest" description="Disordered" evidence="5">
    <location>
        <begin position="298"/>
        <end position="332"/>
    </location>
</feature>
<evidence type="ECO:0000256" key="5">
    <source>
        <dbReference type="SAM" id="MobiDB-lite"/>
    </source>
</evidence>
<feature type="transmembrane region" description="Helical" evidence="6">
    <location>
        <begin position="273"/>
        <end position="290"/>
    </location>
</feature>
<dbReference type="PANTHER" id="PTHR32322">
    <property type="entry name" value="INNER MEMBRANE TRANSPORTER"/>
    <property type="match status" value="1"/>
</dbReference>
<comment type="subcellular location">
    <subcellularLocation>
        <location evidence="1">Membrane</location>
        <topology evidence="1">Multi-pass membrane protein</topology>
    </subcellularLocation>
</comment>
<evidence type="ECO:0000256" key="4">
    <source>
        <dbReference type="ARBA" id="ARBA00023136"/>
    </source>
</evidence>
<dbReference type="Pfam" id="PF00892">
    <property type="entry name" value="EamA"/>
    <property type="match status" value="2"/>
</dbReference>
<name>V4GSU5_9EURY</name>
<feature type="transmembrane region" description="Helical" evidence="6">
    <location>
        <begin position="35"/>
        <end position="58"/>
    </location>
</feature>
<accession>V4GSU5</accession>
<keyword evidence="4 6" id="KW-0472">Membrane</keyword>
<dbReference type="InterPro" id="IPR050638">
    <property type="entry name" value="AA-Vitamin_Transporters"/>
</dbReference>
<dbReference type="GO" id="GO:0016020">
    <property type="term" value="C:membrane"/>
    <property type="evidence" value="ECO:0007669"/>
    <property type="project" value="UniProtKB-SubCell"/>
</dbReference>
<evidence type="ECO:0000313" key="8">
    <source>
        <dbReference type="EMBL" id="ESP88171.1"/>
    </source>
</evidence>
<evidence type="ECO:0000256" key="6">
    <source>
        <dbReference type="SAM" id="Phobius"/>
    </source>
</evidence>
<evidence type="ECO:0000259" key="7">
    <source>
        <dbReference type="Pfam" id="PF00892"/>
    </source>
</evidence>
<feature type="transmembrane region" description="Helical" evidence="6">
    <location>
        <begin position="97"/>
        <end position="119"/>
    </location>
</feature>
<feature type="transmembrane region" description="Helical" evidence="6">
    <location>
        <begin position="155"/>
        <end position="173"/>
    </location>
</feature>
<keyword evidence="9" id="KW-1185">Reference proteome</keyword>
<keyword evidence="2 6" id="KW-0812">Transmembrane</keyword>
<dbReference type="InterPro" id="IPR037185">
    <property type="entry name" value="EmrE-like"/>
</dbReference>
<evidence type="ECO:0000256" key="3">
    <source>
        <dbReference type="ARBA" id="ARBA00022989"/>
    </source>
</evidence>
<dbReference type="RefSeq" id="WP_023394620.1">
    <property type="nucleotide sequence ID" value="NZ_ASGZ01000033.1"/>
</dbReference>
<feature type="domain" description="EamA" evidence="7">
    <location>
        <begin position="158"/>
        <end position="288"/>
    </location>
</feature>
<feature type="transmembrane region" description="Helical" evidence="6">
    <location>
        <begin position="249"/>
        <end position="267"/>
    </location>
</feature>
<feature type="transmembrane region" description="Helical" evidence="6">
    <location>
        <begin position="185"/>
        <end position="204"/>
    </location>
</feature>
<protein>
    <recommendedName>
        <fullName evidence="7">EamA domain-containing protein</fullName>
    </recommendedName>
</protein>
<dbReference type="EMBL" id="ASGZ01000033">
    <property type="protein sequence ID" value="ESP88171.1"/>
    <property type="molecule type" value="Genomic_DNA"/>
</dbReference>
<sequence length="332" mass="32991">MSLGGRRRALVAFAGTALTFGTAFAGIKAGLAAVPPALFAGVRFVGGGLLLLGVWGALGRLDRPRGRGDWWGVLAAGAFLVWLNGVTLFVGQRTVTSAAAATLFAALPVLTPLFARVVLGERLGARRTAGLAVGFAGTLVVVAPDPGALASVSPGRALVGVAVVSAALGGVLLRRAAPAMDSVSLTGWAMLLGGCGALATSRALGESWTVTWTPGAAVAVGYVVAVATAVSFPTYFWLIGTVGPTRANLTSYVVPLVAAVAGAVAFGETVAPTTAAGFLVIAVGFLVMEWETVREAFGRGDPSADEGAGSGAPPPGGGGAPADGVDDVGRER</sequence>
<feature type="transmembrane region" description="Helical" evidence="6">
    <location>
        <begin position="131"/>
        <end position="149"/>
    </location>
</feature>